<dbReference type="PROSITE" id="PS50931">
    <property type="entry name" value="HTH_LYSR"/>
    <property type="match status" value="1"/>
</dbReference>
<dbReference type="PANTHER" id="PTHR30118:SF15">
    <property type="entry name" value="TRANSCRIPTIONAL REGULATORY PROTEIN"/>
    <property type="match status" value="1"/>
</dbReference>
<proteinExistence type="inferred from homology"/>
<dbReference type="SUPFAM" id="SSF46785">
    <property type="entry name" value="Winged helix' DNA-binding domain"/>
    <property type="match status" value="1"/>
</dbReference>
<dbReference type="InterPro" id="IPR005119">
    <property type="entry name" value="LysR_subst-bd"/>
</dbReference>
<keyword evidence="7" id="KW-1185">Reference proteome</keyword>
<dbReference type="GO" id="GO:0003700">
    <property type="term" value="F:DNA-binding transcription factor activity"/>
    <property type="evidence" value="ECO:0007669"/>
    <property type="project" value="InterPro"/>
</dbReference>
<dbReference type="Gene3D" id="1.10.10.10">
    <property type="entry name" value="Winged helix-like DNA-binding domain superfamily/Winged helix DNA-binding domain"/>
    <property type="match status" value="1"/>
</dbReference>
<dbReference type="SUPFAM" id="SSF53850">
    <property type="entry name" value="Periplasmic binding protein-like II"/>
    <property type="match status" value="1"/>
</dbReference>
<dbReference type="Pfam" id="PF00126">
    <property type="entry name" value="HTH_1"/>
    <property type="match status" value="1"/>
</dbReference>
<name>A0A2T3JAY6_9GAMM</name>
<organism evidence="6 7">
    <name type="scientific">Photobacterium frigidiphilum</name>
    <dbReference type="NCBI Taxonomy" id="264736"/>
    <lineage>
        <taxon>Bacteria</taxon>
        <taxon>Pseudomonadati</taxon>
        <taxon>Pseudomonadota</taxon>
        <taxon>Gammaproteobacteria</taxon>
        <taxon>Vibrionales</taxon>
        <taxon>Vibrionaceae</taxon>
        <taxon>Photobacterium</taxon>
    </lineage>
</organism>
<dbReference type="InterPro" id="IPR036388">
    <property type="entry name" value="WH-like_DNA-bd_sf"/>
</dbReference>
<feature type="domain" description="HTH lysR-type" evidence="5">
    <location>
        <begin position="13"/>
        <end position="70"/>
    </location>
</feature>
<dbReference type="InterPro" id="IPR050389">
    <property type="entry name" value="LysR-type_TF"/>
</dbReference>
<sequence>MENKSKDINWRGVDLNLLVAFSALMETRSVTKAATKLSIGQSAMSHNLSRLRLLLNDPLFERQGHQMIATQRAIELSSTIENILNLVMTQVLRPDDFNSQHYQGTFRIGLTDYAELLFAPALFDAISRLAPKCQLSFCNVDRHNYINSFNDNNLDVVIGSMTDLPKELESQYLYTEDHVCLFDQSATGLTVPVSLARYIITPQALVSPDGKLASPIDNQLQEQGFKRHIALGSSNFLTIRHLLKDRNLLCVVSRLMAKIDIFNDNLTQCKPPVDIPDFHINMLWLRRNSTHQRMEWLRQIVSETVTERVASLRGKSEAR</sequence>
<dbReference type="PANTHER" id="PTHR30118">
    <property type="entry name" value="HTH-TYPE TRANSCRIPTIONAL REGULATOR LEUO-RELATED"/>
    <property type="match status" value="1"/>
</dbReference>
<dbReference type="RefSeq" id="WP_107244372.1">
    <property type="nucleotide sequence ID" value="NZ_PYMJ01000025.1"/>
</dbReference>
<gene>
    <name evidence="6" type="ORF">C9J12_20370</name>
</gene>
<evidence type="ECO:0000256" key="4">
    <source>
        <dbReference type="ARBA" id="ARBA00023163"/>
    </source>
</evidence>
<evidence type="ECO:0000256" key="1">
    <source>
        <dbReference type="ARBA" id="ARBA00009437"/>
    </source>
</evidence>
<evidence type="ECO:0000256" key="3">
    <source>
        <dbReference type="ARBA" id="ARBA00023125"/>
    </source>
</evidence>
<accession>A0A2T3JAY6</accession>
<evidence type="ECO:0000259" key="5">
    <source>
        <dbReference type="PROSITE" id="PS50931"/>
    </source>
</evidence>
<dbReference type="InterPro" id="IPR036390">
    <property type="entry name" value="WH_DNA-bd_sf"/>
</dbReference>
<protein>
    <submittedName>
        <fullName evidence="6">LysR family transcriptional regulator</fullName>
    </submittedName>
</protein>
<reference evidence="6 7" key="1">
    <citation type="submission" date="2018-01" db="EMBL/GenBank/DDBJ databases">
        <title>Whole genome sequencing of Histamine producing bacteria.</title>
        <authorList>
            <person name="Butler K."/>
        </authorList>
    </citation>
    <scope>NUCLEOTIDE SEQUENCE [LARGE SCALE GENOMIC DNA]</scope>
    <source>
        <strain evidence="6 7">JCM 12947</strain>
    </source>
</reference>
<evidence type="ECO:0000256" key="2">
    <source>
        <dbReference type="ARBA" id="ARBA00023015"/>
    </source>
</evidence>
<dbReference type="InterPro" id="IPR000847">
    <property type="entry name" value="LysR_HTH_N"/>
</dbReference>
<comment type="caution">
    <text evidence="6">The sequence shown here is derived from an EMBL/GenBank/DDBJ whole genome shotgun (WGS) entry which is preliminary data.</text>
</comment>
<comment type="similarity">
    <text evidence="1">Belongs to the LysR transcriptional regulatory family.</text>
</comment>
<dbReference type="Pfam" id="PF03466">
    <property type="entry name" value="LysR_substrate"/>
    <property type="match status" value="1"/>
</dbReference>
<dbReference type="OrthoDB" id="6621790at2"/>
<evidence type="ECO:0000313" key="6">
    <source>
        <dbReference type="EMBL" id="PSU46022.1"/>
    </source>
</evidence>
<dbReference type="Proteomes" id="UP000240987">
    <property type="component" value="Unassembled WGS sequence"/>
</dbReference>
<evidence type="ECO:0000313" key="7">
    <source>
        <dbReference type="Proteomes" id="UP000240987"/>
    </source>
</evidence>
<dbReference type="GO" id="GO:0003677">
    <property type="term" value="F:DNA binding"/>
    <property type="evidence" value="ECO:0007669"/>
    <property type="project" value="UniProtKB-KW"/>
</dbReference>
<keyword evidence="2" id="KW-0805">Transcription regulation</keyword>
<dbReference type="EMBL" id="PYMJ01000025">
    <property type="protein sequence ID" value="PSU46022.1"/>
    <property type="molecule type" value="Genomic_DNA"/>
</dbReference>
<keyword evidence="4" id="KW-0804">Transcription</keyword>
<dbReference type="Gene3D" id="3.40.190.10">
    <property type="entry name" value="Periplasmic binding protein-like II"/>
    <property type="match status" value="2"/>
</dbReference>
<dbReference type="AlphaFoldDB" id="A0A2T3JAY6"/>
<keyword evidence="3" id="KW-0238">DNA-binding</keyword>
<dbReference type="PRINTS" id="PR00039">
    <property type="entry name" value="HTHLYSR"/>
</dbReference>